<dbReference type="PANTHER" id="PTHR22642">
    <property type="entry name" value="IMIDAZOLONEPROPIONASE"/>
    <property type="match status" value="1"/>
</dbReference>
<dbReference type="InterPro" id="IPR032466">
    <property type="entry name" value="Metal_Hydrolase"/>
</dbReference>
<protein>
    <submittedName>
        <fullName evidence="2">Amidohydrolase YtcJ</fullName>
    </submittedName>
</protein>
<sequence length="543" mass="61801">MKADLIIQSKAVFTGLKEHPEHLAVAIKDNKILAVCKPQEANKYMSDETRLIDAGEKLVSPGFFDSHIHIMAGSLFNYYAVPLNDTLSAKDAAEKVKAYADEHPDSSWIIGTGWDYTAWGDKHFPDRHILDQYISDRPVFLIHAEGHYGWVNTKALDIANIKPDTANPDYGIIHKDGDGHPTGILIESAMSLVGEYAYNFSDEQKRKMVQLFLDHAASFGVTAVNDLYLSRAHEQLEGYATFKEFDENDLLTVRIHLYPPLNGDWEQANEFRTTFTSPKLKMSGLKQFIDGVVTGYTAYMLDVYKDKPETRGEIGFSEEQLQEWVTAADKEGYQIKFHTIGDGAVRLGLDLYENAQKENGKRDSRHTLEHIEVIAPEDIPRFKQLGVLPSVQPYHMALMPRESHTERVSKEKFPYIYPNALFFKEGHVMPYSSDYPIVPLNPMLGLYHAVTRKDYSLEDTWNEQEKITLAQALRAYTYGSAYSVFREHEMGTLEKGKLADIVILDRNLFHVPEKEILDAKVEMTMVDGKVVYEKNTKKLVNHP</sequence>
<dbReference type="CDD" id="cd01300">
    <property type="entry name" value="YtcJ_like"/>
    <property type="match status" value="1"/>
</dbReference>
<accession>A0ABS2R3Y8</accession>
<dbReference type="Gene3D" id="3.20.20.140">
    <property type="entry name" value="Metal-dependent hydrolases"/>
    <property type="match status" value="1"/>
</dbReference>
<dbReference type="PANTHER" id="PTHR22642:SF2">
    <property type="entry name" value="PROTEIN LONG AFTER FAR-RED 3"/>
    <property type="match status" value="1"/>
</dbReference>
<dbReference type="InterPro" id="IPR033932">
    <property type="entry name" value="YtcJ-like"/>
</dbReference>
<dbReference type="InterPro" id="IPR011059">
    <property type="entry name" value="Metal-dep_hydrolase_composite"/>
</dbReference>
<evidence type="ECO:0000313" key="3">
    <source>
        <dbReference type="Proteomes" id="UP000823485"/>
    </source>
</evidence>
<dbReference type="EMBL" id="JAFBFH010000006">
    <property type="protein sequence ID" value="MBM7714314.1"/>
    <property type="molecule type" value="Genomic_DNA"/>
</dbReference>
<organism evidence="2 3">
    <name type="scientific">Siminovitchia thermophila</name>
    <dbReference type="NCBI Taxonomy" id="1245522"/>
    <lineage>
        <taxon>Bacteria</taxon>
        <taxon>Bacillati</taxon>
        <taxon>Bacillota</taxon>
        <taxon>Bacilli</taxon>
        <taxon>Bacillales</taxon>
        <taxon>Bacillaceae</taxon>
        <taxon>Siminovitchia</taxon>
    </lineage>
</organism>
<proteinExistence type="predicted"/>
<reference evidence="2 3" key="1">
    <citation type="submission" date="2021-01" db="EMBL/GenBank/DDBJ databases">
        <title>Genomic Encyclopedia of Type Strains, Phase IV (KMG-IV): sequencing the most valuable type-strain genomes for metagenomic binning, comparative biology and taxonomic classification.</title>
        <authorList>
            <person name="Goeker M."/>
        </authorList>
    </citation>
    <scope>NUCLEOTIDE SEQUENCE [LARGE SCALE GENOMIC DNA]</scope>
    <source>
        <strain evidence="2 3">DSM 105453</strain>
    </source>
</reference>
<gene>
    <name evidence="2" type="ORF">JOC94_001286</name>
</gene>
<feature type="domain" description="Amidohydrolase 3" evidence="1">
    <location>
        <begin position="51"/>
        <end position="532"/>
    </location>
</feature>
<dbReference type="InterPro" id="IPR013108">
    <property type="entry name" value="Amidohydro_3"/>
</dbReference>
<dbReference type="RefSeq" id="WP_077113141.1">
    <property type="nucleotide sequence ID" value="NZ_JAFBFH010000006.1"/>
</dbReference>
<dbReference type="SUPFAM" id="SSF51338">
    <property type="entry name" value="Composite domain of metallo-dependent hydrolases"/>
    <property type="match status" value="1"/>
</dbReference>
<evidence type="ECO:0000259" key="1">
    <source>
        <dbReference type="Pfam" id="PF07969"/>
    </source>
</evidence>
<dbReference type="Gene3D" id="3.10.310.70">
    <property type="match status" value="1"/>
</dbReference>
<name>A0ABS2R3Y8_9BACI</name>
<dbReference type="Proteomes" id="UP000823485">
    <property type="component" value="Unassembled WGS sequence"/>
</dbReference>
<comment type="caution">
    <text evidence="2">The sequence shown here is derived from an EMBL/GenBank/DDBJ whole genome shotgun (WGS) entry which is preliminary data.</text>
</comment>
<dbReference type="Pfam" id="PF07969">
    <property type="entry name" value="Amidohydro_3"/>
    <property type="match status" value="1"/>
</dbReference>
<dbReference type="SUPFAM" id="SSF51556">
    <property type="entry name" value="Metallo-dependent hydrolases"/>
    <property type="match status" value="1"/>
</dbReference>
<keyword evidence="3" id="KW-1185">Reference proteome</keyword>
<dbReference type="Gene3D" id="2.30.40.10">
    <property type="entry name" value="Urease, subunit C, domain 1"/>
    <property type="match status" value="1"/>
</dbReference>
<evidence type="ECO:0000313" key="2">
    <source>
        <dbReference type="EMBL" id="MBM7714314.1"/>
    </source>
</evidence>